<name>A0A0D2LWC3_9CHLO</name>
<dbReference type="PANTHER" id="PTHR43619:SF2">
    <property type="entry name" value="S-ADENOSYL-L-METHIONINE-DEPENDENT METHYLTRANSFERASES SUPERFAMILY PROTEIN"/>
    <property type="match status" value="1"/>
</dbReference>
<dbReference type="Proteomes" id="UP000054498">
    <property type="component" value="Unassembled WGS sequence"/>
</dbReference>
<evidence type="ECO:0000313" key="1">
    <source>
        <dbReference type="EMBL" id="KIY95789.1"/>
    </source>
</evidence>
<dbReference type="OrthoDB" id="434488at2759"/>
<dbReference type="RefSeq" id="XP_013894809.1">
    <property type="nucleotide sequence ID" value="XM_014039355.1"/>
</dbReference>
<gene>
    <name evidence="1" type="ORF">MNEG_12172</name>
</gene>
<evidence type="ECO:0000313" key="2">
    <source>
        <dbReference type="Proteomes" id="UP000054498"/>
    </source>
</evidence>
<dbReference type="Gene3D" id="3.40.50.150">
    <property type="entry name" value="Vaccinia Virus protein VP39"/>
    <property type="match status" value="1"/>
</dbReference>
<keyword evidence="2" id="KW-1185">Reference proteome</keyword>
<sequence length="230" mass="23869">MAGGILSLPGAVLRVAGRVASLPVKLMGLGLSRRTWTLFYTGYIAALVAKRLARAWRRRRDAYDGLDGLVSFSSRLIAAARAAESEREDRFVYDPLASVLAGRKALQRHGLRPRNVLLLARSAPTAAAAPAGWSRLGSGELTRAAAAAAAAFAPPARPVPRLAMQTRFFDDAVLAATWGAGRAAPDALGATSGTVEALADAGHGPCQQVVMLGAGVSNAIFSKIEAILGG</sequence>
<proteinExistence type="predicted"/>
<dbReference type="AlphaFoldDB" id="A0A0D2LWC3"/>
<dbReference type="EMBL" id="KK103322">
    <property type="protein sequence ID" value="KIY95789.1"/>
    <property type="molecule type" value="Genomic_DNA"/>
</dbReference>
<dbReference type="InterPro" id="IPR029063">
    <property type="entry name" value="SAM-dependent_MTases_sf"/>
</dbReference>
<dbReference type="PANTHER" id="PTHR43619">
    <property type="entry name" value="S-ADENOSYL-L-METHIONINE-DEPENDENT METHYLTRANSFERASE YKTD-RELATED"/>
    <property type="match status" value="1"/>
</dbReference>
<organism evidence="1 2">
    <name type="scientific">Monoraphidium neglectum</name>
    <dbReference type="NCBI Taxonomy" id="145388"/>
    <lineage>
        <taxon>Eukaryota</taxon>
        <taxon>Viridiplantae</taxon>
        <taxon>Chlorophyta</taxon>
        <taxon>core chlorophytes</taxon>
        <taxon>Chlorophyceae</taxon>
        <taxon>CS clade</taxon>
        <taxon>Sphaeropleales</taxon>
        <taxon>Selenastraceae</taxon>
        <taxon>Monoraphidium</taxon>
    </lineage>
</organism>
<dbReference type="KEGG" id="mng:MNEG_12172"/>
<dbReference type="STRING" id="145388.A0A0D2LWC3"/>
<protein>
    <submittedName>
        <fullName evidence="1">Uncharacterized protein</fullName>
    </submittedName>
</protein>
<reference evidence="1 2" key="1">
    <citation type="journal article" date="2013" name="BMC Genomics">
        <title>Reconstruction of the lipid metabolism for the microalga Monoraphidium neglectum from its genome sequence reveals characteristics suitable for biofuel production.</title>
        <authorList>
            <person name="Bogen C."/>
            <person name="Al-Dilaimi A."/>
            <person name="Albersmeier A."/>
            <person name="Wichmann J."/>
            <person name="Grundmann M."/>
            <person name="Rupp O."/>
            <person name="Lauersen K.J."/>
            <person name="Blifernez-Klassen O."/>
            <person name="Kalinowski J."/>
            <person name="Goesmann A."/>
            <person name="Mussgnug J.H."/>
            <person name="Kruse O."/>
        </authorList>
    </citation>
    <scope>NUCLEOTIDE SEQUENCE [LARGE SCALE GENOMIC DNA]</scope>
    <source>
        <strain evidence="1 2">SAG 48.87</strain>
    </source>
</reference>
<accession>A0A0D2LWC3</accession>
<dbReference type="GeneID" id="25729508"/>